<dbReference type="AlphaFoldDB" id="A0A381R6A4"/>
<feature type="domain" description="Alanyl-transfer RNA synthetases family profile" evidence="14">
    <location>
        <begin position="1"/>
        <end position="665"/>
    </location>
</feature>
<dbReference type="GO" id="GO:0000049">
    <property type="term" value="F:tRNA binding"/>
    <property type="evidence" value="ECO:0007669"/>
    <property type="project" value="UniProtKB-KW"/>
</dbReference>
<dbReference type="CDD" id="cd00673">
    <property type="entry name" value="AlaRS_core"/>
    <property type="match status" value="1"/>
</dbReference>
<dbReference type="EC" id="6.1.1.7" evidence="3"/>
<dbReference type="Gene3D" id="3.30.930.10">
    <property type="entry name" value="Bira Bifunctional Protein, Domain 2"/>
    <property type="match status" value="1"/>
</dbReference>
<accession>A0A381R6A4</accession>
<dbReference type="GO" id="GO:0002161">
    <property type="term" value="F:aminoacyl-tRNA deacylase activity"/>
    <property type="evidence" value="ECO:0007669"/>
    <property type="project" value="TreeGrafter"/>
</dbReference>
<dbReference type="GO" id="GO:0005524">
    <property type="term" value="F:ATP binding"/>
    <property type="evidence" value="ECO:0007669"/>
    <property type="project" value="UniProtKB-KW"/>
</dbReference>
<protein>
    <recommendedName>
        <fullName evidence="4">Alanine--tRNA ligase</fullName>
        <ecNumber evidence="3">6.1.1.7</ecNumber>
    </recommendedName>
</protein>
<keyword evidence="7" id="KW-0479">Metal-binding</keyword>
<dbReference type="SUPFAM" id="SSF55186">
    <property type="entry name" value="ThrRS/AlaRS common domain"/>
    <property type="match status" value="1"/>
</dbReference>
<evidence type="ECO:0000313" key="15">
    <source>
        <dbReference type="EMBL" id="SUZ87281.1"/>
    </source>
</evidence>
<dbReference type="InterPro" id="IPR018165">
    <property type="entry name" value="Ala-tRNA-synth_IIc_core"/>
</dbReference>
<dbReference type="InterPro" id="IPR018164">
    <property type="entry name" value="Ala-tRNA-synth_IIc_N"/>
</dbReference>
<evidence type="ECO:0000256" key="4">
    <source>
        <dbReference type="ARBA" id="ARBA00017959"/>
    </source>
</evidence>
<dbReference type="Gene3D" id="3.10.310.40">
    <property type="match status" value="1"/>
</dbReference>
<dbReference type="PRINTS" id="PR00980">
    <property type="entry name" value="TRNASYNTHALA"/>
</dbReference>
<evidence type="ECO:0000256" key="8">
    <source>
        <dbReference type="ARBA" id="ARBA00022741"/>
    </source>
</evidence>
<evidence type="ECO:0000256" key="12">
    <source>
        <dbReference type="ARBA" id="ARBA00022917"/>
    </source>
</evidence>
<evidence type="ECO:0000259" key="14">
    <source>
        <dbReference type="PROSITE" id="PS50860"/>
    </source>
</evidence>
<keyword evidence="11" id="KW-0694">RNA-binding</keyword>
<dbReference type="HAMAP" id="MF_00036_B">
    <property type="entry name" value="Ala_tRNA_synth_B"/>
    <property type="match status" value="1"/>
</dbReference>
<dbReference type="SMART" id="SM00863">
    <property type="entry name" value="tRNA_SAD"/>
    <property type="match status" value="1"/>
</dbReference>
<sequence length="817" mass="92241">MPYDDKSLLFTNAGMNQFKPIFLDLEKPKHVRVVNSQKCIRVSGKHNDLEEVGRDGFHHTFFEMLGNWSFGDYYKKEAIQWAWELLTEVWKLDKSRLWVTVFKDDDKAYNLWEKETDIDKSRIVKCGKKDNFWEMAETGPCGPCSEIHYYVGDDLGSQNAKYINNSSDYWELWNLVFIQSNRLKDGKLEDLPNKHVDTGAGLERICSVLQGKNSNYKTDLFSETISNLEKISKTKYADNEVTYNVICDHIRMLSFAIADGVLPSNEGRGYVVRRVLRRASKFVMNLDIKEPILYKLVQSVVSTMSDAYPELKDRQKHVEQTILNEEESFLLTLERGVIQFEKIVKSSSNAISGSDAFKLYDTYGFPLDLTELMADEQGMSVDKKGFDKEMQKQKDLAKSSQKFTFDRSNVKWMIDNKENHSEFVGYDAEESKSKIVKWSNKDNQVFVVLDTTPFYAESGGQVGDSGSIENKDFSLKVVDTQKSGDFIIHICDLEKGSLSKDLNVNCRIDSSRRKDIKANHSATHLLHQALKDILGSHINQAGSLVGPNYLRFDFTHPNKLGRKDIEAIDLLVNDKIAEDIPVKTEIKTLEEAKQEGAMALFGEKYGEKVRVLTMGSFSKELCGGTHVSATGEINKFMITQDKAIASGVRRVHALTGQHIVSYLESKMDATSRLEEASDKRELEKKNQSDMLNAIDIDKMIENQKHLNNIPFINEEVALESTDGLKKLNKKLNTKFKSGIAVFSTSINENKTISVSVSKDLIGKSLSAGYLAKCIAEKLGGGGGGKDDFAMAGTSSEFSLDQIQSVIDEIIKNELKKI</sequence>
<evidence type="ECO:0000256" key="11">
    <source>
        <dbReference type="ARBA" id="ARBA00022884"/>
    </source>
</evidence>
<dbReference type="Gene3D" id="3.30.54.20">
    <property type="match status" value="1"/>
</dbReference>
<organism evidence="15">
    <name type="scientific">marine metagenome</name>
    <dbReference type="NCBI Taxonomy" id="408172"/>
    <lineage>
        <taxon>unclassified sequences</taxon>
        <taxon>metagenomes</taxon>
        <taxon>ecological metagenomes</taxon>
    </lineage>
</organism>
<evidence type="ECO:0000256" key="3">
    <source>
        <dbReference type="ARBA" id="ARBA00013168"/>
    </source>
</evidence>
<dbReference type="InterPro" id="IPR045864">
    <property type="entry name" value="aa-tRNA-synth_II/BPL/LPL"/>
</dbReference>
<keyword evidence="5" id="KW-0820">tRNA-binding</keyword>
<keyword evidence="8" id="KW-0547">Nucleotide-binding</keyword>
<dbReference type="Gene3D" id="2.40.30.130">
    <property type="match status" value="1"/>
</dbReference>
<keyword evidence="10" id="KW-0067">ATP-binding</keyword>
<dbReference type="Pfam" id="PF01411">
    <property type="entry name" value="tRNA-synt_2c"/>
    <property type="match status" value="1"/>
</dbReference>
<dbReference type="Gene3D" id="3.30.980.10">
    <property type="entry name" value="Threonyl-trna Synthetase, Chain A, domain 2"/>
    <property type="match status" value="1"/>
</dbReference>
<dbReference type="InterPro" id="IPR018163">
    <property type="entry name" value="Thr/Ala-tRNA-synth_IIc_edit"/>
</dbReference>
<comment type="cofactor">
    <cofactor evidence="1">
        <name>Zn(2+)</name>
        <dbReference type="ChEBI" id="CHEBI:29105"/>
    </cofactor>
</comment>
<dbReference type="InterPro" id="IPR050058">
    <property type="entry name" value="Ala-tRNA_ligase"/>
</dbReference>
<dbReference type="PROSITE" id="PS50860">
    <property type="entry name" value="AA_TRNA_LIGASE_II_ALA"/>
    <property type="match status" value="1"/>
</dbReference>
<reference evidence="15" key="1">
    <citation type="submission" date="2018-05" db="EMBL/GenBank/DDBJ databases">
        <authorList>
            <person name="Lanie J.A."/>
            <person name="Ng W.-L."/>
            <person name="Kazmierczak K.M."/>
            <person name="Andrzejewski T.M."/>
            <person name="Davidsen T.M."/>
            <person name="Wayne K.J."/>
            <person name="Tettelin H."/>
            <person name="Glass J.I."/>
            <person name="Rusch D."/>
            <person name="Podicherti R."/>
            <person name="Tsui H.-C.T."/>
            <person name="Winkler M.E."/>
        </authorList>
    </citation>
    <scope>NUCLEOTIDE SEQUENCE</scope>
</reference>
<keyword evidence="9" id="KW-0862">Zinc</keyword>
<dbReference type="PANTHER" id="PTHR11777:SF9">
    <property type="entry name" value="ALANINE--TRNA LIGASE, CYTOPLASMIC"/>
    <property type="match status" value="1"/>
</dbReference>
<evidence type="ECO:0000256" key="1">
    <source>
        <dbReference type="ARBA" id="ARBA00001947"/>
    </source>
</evidence>
<dbReference type="GO" id="GO:0005737">
    <property type="term" value="C:cytoplasm"/>
    <property type="evidence" value="ECO:0007669"/>
    <property type="project" value="InterPro"/>
</dbReference>
<dbReference type="InterPro" id="IPR003156">
    <property type="entry name" value="DHHA1_dom"/>
</dbReference>
<dbReference type="SUPFAM" id="SSF55681">
    <property type="entry name" value="Class II aaRS and biotin synthetases"/>
    <property type="match status" value="1"/>
</dbReference>
<dbReference type="InterPro" id="IPR002318">
    <property type="entry name" value="Ala-tRNA-lgiase_IIc"/>
</dbReference>
<dbReference type="InterPro" id="IPR012947">
    <property type="entry name" value="tRNA_SAD"/>
</dbReference>
<gene>
    <name evidence="15" type="ORF">METZ01_LOCUS40135</name>
</gene>
<dbReference type="GO" id="GO:0004813">
    <property type="term" value="F:alanine-tRNA ligase activity"/>
    <property type="evidence" value="ECO:0007669"/>
    <property type="project" value="UniProtKB-EC"/>
</dbReference>
<comment type="similarity">
    <text evidence="2">Belongs to the class-II aminoacyl-tRNA synthetase family.</text>
</comment>
<dbReference type="Pfam" id="PF02272">
    <property type="entry name" value="DHHA1"/>
    <property type="match status" value="1"/>
</dbReference>
<dbReference type="GO" id="GO:0046872">
    <property type="term" value="F:metal ion binding"/>
    <property type="evidence" value="ECO:0007669"/>
    <property type="project" value="UniProtKB-KW"/>
</dbReference>
<evidence type="ECO:0000256" key="9">
    <source>
        <dbReference type="ARBA" id="ARBA00022833"/>
    </source>
</evidence>
<dbReference type="NCBIfam" id="TIGR00344">
    <property type="entry name" value="alaS"/>
    <property type="match status" value="1"/>
</dbReference>
<dbReference type="Pfam" id="PF07973">
    <property type="entry name" value="tRNA_SAD"/>
    <property type="match status" value="1"/>
</dbReference>
<dbReference type="InterPro" id="IPR009000">
    <property type="entry name" value="Transl_B-barrel_sf"/>
</dbReference>
<evidence type="ECO:0000256" key="7">
    <source>
        <dbReference type="ARBA" id="ARBA00022723"/>
    </source>
</evidence>
<keyword evidence="6" id="KW-0436">Ligase</keyword>
<dbReference type="SUPFAM" id="SSF101353">
    <property type="entry name" value="Putative anticodon-binding domain of alanyl-tRNA synthetase (AlaRS)"/>
    <property type="match status" value="1"/>
</dbReference>
<dbReference type="InterPro" id="IPR018162">
    <property type="entry name" value="Ala-tRNA-ligase_IIc_anticod-bd"/>
</dbReference>
<dbReference type="FunFam" id="3.30.980.10:FF:000004">
    <property type="entry name" value="Alanine--tRNA ligase, cytoplasmic"/>
    <property type="match status" value="1"/>
</dbReference>
<dbReference type="GO" id="GO:0006419">
    <property type="term" value="P:alanyl-tRNA aminoacylation"/>
    <property type="evidence" value="ECO:0007669"/>
    <property type="project" value="InterPro"/>
</dbReference>
<evidence type="ECO:0000256" key="2">
    <source>
        <dbReference type="ARBA" id="ARBA00008226"/>
    </source>
</evidence>
<proteinExistence type="inferred from homology"/>
<keyword evidence="13" id="KW-0030">Aminoacyl-tRNA synthetase</keyword>
<dbReference type="EMBL" id="UINC01001716">
    <property type="protein sequence ID" value="SUZ87281.1"/>
    <property type="molecule type" value="Genomic_DNA"/>
</dbReference>
<evidence type="ECO:0000256" key="5">
    <source>
        <dbReference type="ARBA" id="ARBA00022555"/>
    </source>
</evidence>
<dbReference type="FunFam" id="3.10.310.40:FF:000001">
    <property type="entry name" value="Alanine--tRNA ligase"/>
    <property type="match status" value="1"/>
</dbReference>
<dbReference type="PANTHER" id="PTHR11777">
    <property type="entry name" value="ALANYL-TRNA SYNTHETASE"/>
    <property type="match status" value="1"/>
</dbReference>
<name>A0A381R6A4_9ZZZZ</name>
<keyword evidence="12" id="KW-0648">Protein biosynthesis</keyword>
<dbReference type="FunFam" id="3.30.54.20:FF:000001">
    <property type="entry name" value="Alanine--tRNA ligase"/>
    <property type="match status" value="1"/>
</dbReference>
<evidence type="ECO:0000256" key="13">
    <source>
        <dbReference type="ARBA" id="ARBA00023146"/>
    </source>
</evidence>
<evidence type="ECO:0000256" key="6">
    <source>
        <dbReference type="ARBA" id="ARBA00022598"/>
    </source>
</evidence>
<dbReference type="SUPFAM" id="SSF50447">
    <property type="entry name" value="Translation proteins"/>
    <property type="match status" value="1"/>
</dbReference>
<evidence type="ECO:0000256" key="10">
    <source>
        <dbReference type="ARBA" id="ARBA00022840"/>
    </source>
</evidence>
<dbReference type="InterPro" id="IPR023033">
    <property type="entry name" value="Ala_tRNA_ligase_euk/bac"/>
</dbReference>
<dbReference type="FunFam" id="3.30.930.10:FF:000004">
    <property type="entry name" value="Alanine--tRNA ligase"/>
    <property type="match status" value="1"/>
</dbReference>